<feature type="non-terminal residue" evidence="1">
    <location>
        <position position="1"/>
    </location>
</feature>
<gene>
    <name evidence="1" type="ORF">PSYJA_42840</name>
</gene>
<protein>
    <submittedName>
        <fullName evidence="1">Amino acid adenylation</fullName>
    </submittedName>
</protein>
<evidence type="ECO:0000313" key="1">
    <source>
        <dbReference type="EMBL" id="EGH35392.1"/>
    </source>
</evidence>
<dbReference type="Gene3D" id="3.30.559.10">
    <property type="entry name" value="Chloramphenicol acetyltransferase-like domain"/>
    <property type="match status" value="1"/>
</dbReference>
<evidence type="ECO:0000313" key="2">
    <source>
        <dbReference type="Proteomes" id="UP000004471"/>
    </source>
</evidence>
<sequence length="47" mass="5213">ERIVARHEGLRTTFMQGDDGQPVQRISPAHTGFNLQVHDLQGLADAE</sequence>
<dbReference type="AlphaFoldDB" id="F3FYV0"/>
<reference evidence="1 2" key="1">
    <citation type="journal article" date="2011" name="PLoS Pathog.">
        <title>Dynamic evolution of pathogenicity revealed by sequencing and comparative genomics of 19 Pseudomonas syringae isolates.</title>
        <authorList>
            <person name="Baltrus D.A."/>
            <person name="Nishimura M.T."/>
            <person name="Romanchuk A."/>
            <person name="Chang J.H."/>
            <person name="Mukhtar M.S."/>
            <person name="Cherkis K."/>
            <person name="Roach J."/>
            <person name="Grant S.R."/>
            <person name="Jones C.D."/>
            <person name="Dangl J.L."/>
        </authorList>
    </citation>
    <scope>NUCLEOTIDE SEQUENCE [LARGE SCALE GENOMIC DNA]</scope>
    <source>
        <strain evidence="2">M301072PT</strain>
    </source>
</reference>
<proteinExistence type="predicted"/>
<dbReference type="SUPFAM" id="SSF52777">
    <property type="entry name" value="CoA-dependent acyltransferases"/>
    <property type="match status" value="1"/>
</dbReference>
<accession>F3FYV0</accession>
<dbReference type="EMBL" id="AEAH01003573">
    <property type="protein sequence ID" value="EGH35392.1"/>
    <property type="molecule type" value="Genomic_DNA"/>
</dbReference>
<dbReference type="InterPro" id="IPR023213">
    <property type="entry name" value="CAT-like_dom_sf"/>
</dbReference>
<organism evidence="1 2">
    <name type="scientific">Pseudomonas syringae pv. japonica str. M301072</name>
    <dbReference type="NCBI Taxonomy" id="629262"/>
    <lineage>
        <taxon>Bacteria</taxon>
        <taxon>Pseudomonadati</taxon>
        <taxon>Pseudomonadota</taxon>
        <taxon>Gammaproteobacteria</taxon>
        <taxon>Pseudomonadales</taxon>
        <taxon>Pseudomonadaceae</taxon>
        <taxon>Pseudomonas</taxon>
        <taxon>Pseudomonas syringae</taxon>
    </lineage>
</organism>
<name>F3FYV0_PSESX</name>
<comment type="caution">
    <text evidence="1">The sequence shown here is derived from an EMBL/GenBank/DDBJ whole genome shotgun (WGS) entry which is preliminary data.</text>
</comment>
<feature type="non-terminal residue" evidence="1">
    <location>
        <position position="47"/>
    </location>
</feature>
<dbReference type="Proteomes" id="UP000004471">
    <property type="component" value="Unassembled WGS sequence"/>
</dbReference>